<reference evidence="1" key="1">
    <citation type="submission" date="2014-09" db="EMBL/GenBank/DDBJ databases">
        <authorList>
            <person name="Magalhaes I.L.F."/>
            <person name="Oliveira U."/>
            <person name="Santos F.R."/>
            <person name="Vidigal T.H.D.A."/>
            <person name="Brescovit A.D."/>
            <person name="Santos A.J."/>
        </authorList>
    </citation>
    <scope>NUCLEOTIDE SEQUENCE</scope>
    <source>
        <tissue evidence="1">Shoot tissue taken approximately 20 cm above the soil surface</tissue>
    </source>
</reference>
<dbReference type="EMBL" id="GBRH01279129">
    <property type="protein sequence ID" value="JAD18766.1"/>
    <property type="molecule type" value="Transcribed_RNA"/>
</dbReference>
<accession>A0A0A8XY16</accession>
<organism evidence="1">
    <name type="scientific">Arundo donax</name>
    <name type="common">Giant reed</name>
    <name type="synonym">Donax arundinaceus</name>
    <dbReference type="NCBI Taxonomy" id="35708"/>
    <lineage>
        <taxon>Eukaryota</taxon>
        <taxon>Viridiplantae</taxon>
        <taxon>Streptophyta</taxon>
        <taxon>Embryophyta</taxon>
        <taxon>Tracheophyta</taxon>
        <taxon>Spermatophyta</taxon>
        <taxon>Magnoliopsida</taxon>
        <taxon>Liliopsida</taxon>
        <taxon>Poales</taxon>
        <taxon>Poaceae</taxon>
        <taxon>PACMAD clade</taxon>
        <taxon>Arundinoideae</taxon>
        <taxon>Arundineae</taxon>
        <taxon>Arundo</taxon>
    </lineage>
</organism>
<sequence>MQLYSSDCIPNFLFIFGMPCITQPNSLSWSQKFRSAILILSSTKIEI</sequence>
<name>A0A0A8XY16_ARUDO</name>
<dbReference type="AlphaFoldDB" id="A0A0A8XY16"/>
<protein>
    <submittedName>
        <fullName evidence="1">Uncharacterized protein</fullName>
    </submittedName>
</protein>
<evidence type="ECO:0000313" key="1">
    <source>
        <dbReference type="EMBL" id="JAD18766.1"/>
    </source>
</evidence>
<proteinExistence type="predicted"/>
<reference evidence="1" key="2">
    <citation type="journal article" date="2015" name="Data Brief">
        <title>Shoot transcriptome of the giant reed, Arundo donax.</title>
        <authorList>
            <person name="Barrero R.A."/>
            <person name="Guerrero F.D."/>
            <person name="Moolhuijzen P."/>
            <person name="Goolsby J.A."/>
            <person name="Tidwell J."/>
            <person name="Bellgard S.E."/>
            <person name="Bellgard M.I."/>
        </authorList>
    </citation>
    <scope>NUCLEOTIDE SEQUENCE</scope>
    <source>
        <tissue evidence="1">Shoot tissue taken approximately 20 cm above the soil surface</tissue>
    </source>
</reference>